<dbReference type="InterPro" id="IPR025944">
    <property type="entry name" value="Sigma_54_int_dom_CS"/>
</dbReference>
<dbReference type="GO" id="GO:0043565">
    <property type="term" value="F:sequence-specific DNA binding"/>
    <property type="evidence" value="ECO:0007669"/>
    <property type="project" value="InterPro"/>
</dbReference>
<dbReference type="Pfam" id="PF00158">
    <property type="entry name" value="Sigma54_activat"/>
    <property type="match status" value="1"/>
</dbReference>
<keyword evidence="3" id="KW-0902">Two-component regulatory system</keyword>
<keyword evidence="4" id="KW-0805">Transcription regulation</keyword>
<evidence type="ECO:0000256" key="1">
    <source>
        <dbReference type="ARBA" id="ARBA00022741"/>
    </source>
</evidence>
<dbReference type="EMBL" id="RCTF01000006">
    <property type="protein sequence ID" value="RLP78962.1"/>
    <property type="molecule type" value="Genomic_DNA"/>
</dbReference>
<dbReference type="SUPFAM" id="SSF52540">
    <property type="entry name" value="P-loop containing nucleoside triphosphate hydrolases"/>
    <property type="match status" value="1"/>
</dbReference>
<dbReference type="Gene3D" id="1.10.10.60">
    <property type="entry name" value="Homeodomain-like"/>
    <property type="match status" value="1"/>
</dbReference>
<name>A0A3L7AHS4_9HYPH</name>
<dbReference type="Pfam" id="PF00072">
    <property type="entry name" value="Response_reg"/>
    <property type="match status" value="1"/>
</dbReference>
<dbReference type="InterPro" id="IPR002078">
    <property type="entry name" value="Sigma_54_int"/>
</dbReference>
<keyword evidence="7" id="KW-0804">Transcription</keyword>
<dbReference type="GO" id="GO:0000160">
    <property type="term" value="P:phosphorelay signal transduction system"/>
    <property type="evidence" value="ECO:0007669"/>
    <property type="project" value="UniProtKB-KW"/>
</dbReference>
<keyword evidence="8" id="KW-0597">Phosphoprotein</keyword>
<organism evidence="11 12">
    <name type="scientific">Xanthobacter tagetidis</name>
    <dbReference type="NCBI Taxonomy" id="60216"/>
    <lineage>
        <taxon>Bacteria</taxon>
        <taxon>Pseudomonadati</taxon>
        <taxon>Pseudomonadota</taxon>
        <taxon>Alphaproteobacteria</taxon>
        <taxon>Hyphomicrobiales</taxon>
        <taxon>Xanthobacteraceae</taxon>
        <taxon>Xanthobacter</taxon>
    </lineage>
</organism>
<dbReference type="SMART" id="SM00382">
    <property type="entry name" value="AAA"/>
    <property type="match status" value="1"/>
</dbReference>
<dbReference type="PANTHER" id="PTHR32071:SF117">
    <property type="entry name" value="PTS-DEPENDENT DIHYDROXYACETONE KINASE OPERON REGULATORY PROTEIN-RELATED"/>
    <property type="match status" value="1"/>
</dbReference>
<dbReference type="PANTHER" id="PTHR32071">
    <property type="entry name" value="TRANSCRIPTIONAL REGULATORY PROTEIN"/>
    <property type="match status" value="1"/>
</dbReference>
<dbReference type="Gene3D" id="3.40.50.2300">
    <property type="match status" value="1"/>
</dbReference>
<keyword evidence="1" id="KW-0547">Nucleotide-binding</keyword>
<dbReference type="SUPFAM" id="SSF46689">
    <property type="entry name" value="Homeodomain-like"/>
    <property type="match status" value="1"/>
</dbReference>
<dbReference type="SMART" id="SM00448">
    <property type="entry name" value="REC"/>
    <property type="match status" value="1"/>
</dbReference>
<dbReference type="PROSITE" id="PS00676">
    <property type="entry name" value="SIGMA54_INTERACT_2"/>
    <property type="match status" value="1"/>
</dbReference>
<reference evidence="11 12" key="1">
    <citation type="submission" date="2018-10" db="EMBL/GenBank/DDBJ databases">
        <title>Xanthobacter tagetidis genome sequencing and assembly.</title>
        <authorList>
            <person name="Maclea K.S."/>
            <person name="Goen A.E."/>
            <person name="Fatima S.A."/>
        </authorList>
    </citation>
    <scope>NUCLEOTIDE SEQUENCE [LARGE SCALE GENOMIC DNA]</scope>
    <source>
        <strain evidence="11 12">ATCC 700314</strain>
    </source>
</reference>
<evidence type="ECO:0000256" key="8">
    <source>
        <dbReference type="PROSITE-ProRule" id="PRU00169"/>
    </source>
</evidence>
<dbReference type="InterPro" id="IPR002197">
    <property type="entry name" value="HTH_Fis"/>
</dbReference>
<sequence length="491" mass="54477">MTRRPAILVVDDEPRSVEVIARVLEEEFDVFTAPGAEEARRILEHEWIQVIFCDQRMPKTSGVALLTEVRERWPDILRIIVTGYTEPDDMISAINEAGIYQFITKPWHPDQLLLAARNAAHLFHLQREHERLSLEMRLSLPAAEARIAARRAEVAQSFHFDALVRAPGSPLSEACLKAAQVATFDVPVLVAGETGTGKELLARAIHYSSLRSEKPFFAVNCGAIPDELLESELFGHKKGSFTGAHVTRIGLLDQADGGTILLDEIGDVSPAFQVKLLRFLQEGEIRPVGSNEAKRVNVRVIAATHRDLHGEVGRGRFREDLYYRLCAMVLTLPPLRERRADIPVLAQSLLDALAAQHGKKARGFTEEALACMQAYDWPGNVRELQNEVTRMLVLARAELLSADLLSPHVVRDAAAATRADRDVAAAIAVPDTGPLKDRVERMEATILMETLVRCRWNKSRAAEELGLSRVGLRAKLDRYGIARGGAFAKSH</sequence>
<accession>A0A3L7AHS4</accession>
<evidence type="ECO:0000256" key="4">
    <source>
        <dbReference type="ARBA" id="ARBA00023015"/>
    </source>
</evidence>
<dbReference type="OrthoDB" id="9762726at2"/>
<dbReference type="CDD" id="cd00009">
    <property type="entry name" value="AAA"/>
    <property type="match status" value="1"/>
</dbReference>
<dbReference type="SUPFAM" id="SSF52172">
    <property type="entry name" value="CheY-like"/>
    <property type="match status" value="1"/>
</dbReference>
<evidence type="ECO:0000313" key="11">
    <source>
        <dbReference type="EMBL" id="RLP78962.1"/>
    </source>
</evidence>
<feature type="domain" description="Sigma-54 factor interaction" evidence="9">
    <location>
        <begin position="164"/>
        <end position="393"/>
    </location>
</feature>
<dbReference type="PROSITE" id="PS50045">
    <property type="entry name" value="SIGMA54_INTERACT_4"/>
    <property type="match status" value="1"/>
</dbReference>
<dbReference type="InterPro" id="IPR003593">
    <property type="entry name" value="AAA+_ATPase"/>
</dbReference>
<evidence type="ECO:0000256" key="7">
    <source>
        <dbReference type="ARBA" id="ARBA00023163"/>
    </source>
</evidence>
<keyword evidence="6" id="KW-0010">Activator</keyword>
<evidence type="ECO:0000256" key="2">
    <source>
        <dbReference type="ARBA" id="ARBA00022840"/>
    </source>
</evidence>
<dbReference type="Pfam" id="PF25601">
    <property type="entry name" value="AAA_lid_14"/>
    <property type="match status" value="1"/>
</dbReference>
<dbReference type="InterPro" id="IPR001789">
    <property type="entry name" value="Sig_transdc_resp-reg_receiver"/>
</dbReference>
<evidence type="ECO:0000259" key="10">
    <source>
        <dbReference type="PROSITE" id="PS50110"/>
    </source>
</evidence>
<dbReference type="Proteomes" id="UP000269692">
    <property type="component" value="Unassembled WGS sequence"/>
</dbReference>
<keyword evidence="12" id="KW-1185">Reference proteome</keyword>
<dbReference type="GO" id="GO:0005524">
    <property type="term" value="F:ATP binding"/>
    <property type="evidence" value="ECO:0007669"/>
    <property type="project" value="UniProtKB-KW"/>
</dbReference>
<dbReference type="Gene3D" id="1.10.8.60">
    <property type="match status" value="1"/>
</dbReference>
<dbReference type="InterPro" id="IPR009057">
    <property type="entry name" value="Homeodomain-like_sf"/>
</dbReference>
<dbReference type="CDD" id="cd17596">
    <property type="entry name" value="REC_HupR"/>
    <property type="match status" value="1"/>
</dbReference>
<dbReference type="FunFam" id="3.40.50.300:FF:000006">
    <property type="entry name" value="DNA-binding transcriptional regulator NtrC"/>
    <property type="match status" value="1"/>
</dbReference>
<evidence type="ECO:0000259" key="9">
    <source>
        <dbReference type="PROSITE" id="PS50045"/>
    </source>
</evidence>
<dbReference type="Gene3D" id="3.40.50.300">
    <property type="entry name" value="P-loop containing nucleotide triphosphate hydrolases"/>
    <property type="match status" value="1"/>
</dbReference>
<dbReference type="AlphaFoldDB" id="A0A3L7AHS4"/>
<comment type="caution">
    <text evidence="11">The sequence shown here is derived from an EMBL/GenBank/DDBJ whole genome shotgun (WGS) entry which is preliminary data.</text>
</comment>
<dbReference type="PROSITE" id="PS00675">
    <property type="entry name" value="SIGMA54_INTERACT_1"/>
    <property type="match status" value="1"/>
</dbReference>
<dbReference type="InterPro" id="IPR025662">
    <property type="entry name" value="Sigma_54_int_dom_ATP-bd_1"/>
</dbReference>
<dbReference type="PROSITE" id="PS00688">
    <property type="entry name" value="SIGMA54_INTERACT_3"/>
    <property type="match status" value="1"/>
</dbReference>
<dbReference type="InterPro" id="IPR011006">
    <property type="entry name" value="CheY-like_superfamily"/>
</dbReference>
<dbReference type="PRINTS" id="PR01590">
    <property type="entry name" value="HTHFIS"/>
</dbReference>
<evidence type="ECO:0000256" key="3">
    <source>
        <dbReference type="ARBA" id="ARBA00023012"/>
    </source>
</evidence>
<feature type="domain" description="Response regulatory" evidence="10">
    <location>
        <begin position="6"/>
        <end position="120"/>
    </location>
</feature>
<keyword evidence="5" id="KW-0238">DNA-binding</keyword>
<evidence type="ECO:0000256" key="6">
    <source>
        <dbReference type="ARBA" id="ARBA00023159"/>
    </source>
</evidence>
<dbReference type="GO" id="GO:0006355">
    <property type="term" value="P:regulation of DNA-templated transcription"/>
    <property type="evidence" value="ECO:0007669"/>
    <property type="project" value="InterPro"/>
</dbReference>
<protein>
    <submittedName>
        <fullName evidence="11">Sigma-54-dependent Fis family transcriptional regulator</fullName>
    </submittedName>
</protein>
<feature type="modified residue" description="4-aspartylphosphate" evidence="8">
    <location>
        <position position="54"/>
    </location>
</feature>
<dbReference type="RefSeq" id="WP_121622976.1">
    <property type="nucleotide sequence ID" value="NZ_JACIIW010000002.1"/>
</dbReference>
<keyword evidence="2" id="KW-0067">ATP-binding</keyword>
<evidence type="ECO:0000256" key="5">
    <source>
        <dbReference type="ARBA" id="ARBA00023125"/>
    </source>
</evidence>
<evidence type="ECO:0000313" key="12">
    <source>
        <dbReference type="Proteomes" id="UP000269692"/>
    </source>
</evidence>
<dbReference type="PROSITE" id="PS50110">
    <property type="entry name" value="RESPONSE_REGULATORY"/>
    <property type="match status" value="1"/>
</dbReference>
<dbReference type="InterPro" id="IPR058031">
    <property type="entry name" value="AAA_lid_NorR"/>
</dbReference>
<dbReference type="InterPro" id="IPR027417">
    <property type="entry name" value="P-loop_NTPase"/>
</dbReference>
<dbReference type="Pfam" id="PF02954">
    <property type="entry name" value="HTH_8"/>
    <property type="match status" value="1"/>
</dbReference>
<dbReference type="InterPro" id="IPR025943">
    <property type="entry name" value="Sigma_54_int_dom_ATP-bd_2"/>
</dbReference>
<proteinExistence type="predicted"/>
<gene>
    <name evidence="11" type="ORF">D9R14_08890</name>
</gene>